<gene>
    <name evidence="1" type="ORF">T03_16404</name>
</gene>
<dbReference type="AlphaFoldDB" id="A0A0V1C3T3"/>
<reference evidence="1 2" key="1">
    <citation type="submission" date="2015-01" db="EMBL/GenBank/DDBJ databases">
        <title>Evolution of Trichinella species and genotypes.</title>
        <authorList>
            <person name="Korhonen P.K."/>
            <person name="Edoardo P."/>
            <person name="Giuseppe L.R."/>
            <person name="Gasser R.B."/>
        </authorList>
    </citation>
    <scope>NUCLEOTIDE SEQUENCE [LARGE SCALE GENOMIC DNA]</scope>
    <source>
        <strain evidence="1">ISS120</strain>
    </source>
</reference>
<protein>
    <submittedName>
        <fullName evidence="1">Uncharacterized protein</fullName>
    </submittedName>
</protein>
<name>A0A0V1C3T3_TRIBR</name>
<dbReference type="Proteomes" id="UP000054653">
    <property type="component" value="Unassembled WGS sequence"/>
</dbReference>
<sequence length="31" mass="3586">MIRLISYYESKSIYLISRSNRSAPSLKSKHG</sequence>
<accession>A0A0V1C3T3</accession>
<evidence type="ECO:0000313" key="2">
    <source>
        <dbReference type="Proteomes" id="UP000054653"/>
    </source>
</evidence>
<comment type="caution">
    <text evidence="1">The sequence shown here is derived from an EMBL/GenBank/DDBJ whole genome shotgun (WGS) entry which is preliminary data.</text>
</comment>
<evidence type="ECO:0000313" key="1">
    <source>
        <dbReference type="EMBL" id="KRY43694.1"/>
    </source>
</evidence>
<keyword evidence="2" id="KW-1185">Reference proteome</keyword>
<dbReference type="EMBL" id="JYDI01000961">
    <property type="protein sequence ID" value="KRY43694.1"/>
    <property type="molecule type" value="Genomic_DNA"/>
</dbReference>
<proteinExistence type="predicted"/>
<organism evidence="1 2">
    <name type="scientific">Trichinella britovi</name>
    <name type="common">Parasitic roundworm</name>
    <dbReference type="NCBI Taxonomy" id="45882"/>
    <lineage>
        <taxon>Eukaryota</taxon>
        <taxon>Metazoa</taxon>
        <taxon>Ecdysozoa</taxon>
        <taxon>Nematoda</taxon>
        <taxon>Enoplea</taxon>
        <taxon>Dorylaimia</taxon>
        <taxon>Trichinellida</taxon>
        <taxon>Trichinellidae</taxon>
        <taxon>Trichinella</taxon>
    </lineage>
</organism>